<dbReference type="InterPro" id="IPR019885">
    <property type="entry name" value="Tscrpt_reg_HTH_AsnC-type_CS"/>
</dbReference>
<dbReference type="EMBL" id="BOPV01000001">
    <property type="protein sequence ID" value="GIL39739.1"/>
    <property type="molecule type" value="Genomic_DNA"/>
</dbReference>
<keyword evidence="6" id="KW-1185">Reference proteome</keyword>
<dbReference type="Pfam" id="PF13412">
    <property type="entry name" value="HTH_24"/>
    <property type="match status" value="1"/>
</dbReference>
<proteinExistence type="predicted"/>
<dbReference type="RefSeq" id="WP_420242850.1">
    <property type="nucleotide sequence ID" value="NZ_BOPV01000001.1"/>
</dbReference>
<dbReference type="InterPro" id="IPR000485">
    <property type="entry name" value="AsnC-type_HTH_dom"/>
</dbReference>
<dbReference type="SMART" id="SM00344">
    <property type="entry name" value="HTH_ASNC"/>
    <property type="match status" value="1"/>
</dbReference>
<dbReference type="InterPro" id="IPR019887">
    <property type="entry name" value="Tscrpt_reg_AsnC/Lrp_C"/>
</dbReference>
<dbReference type="InterPro" id="IPR011008">
    <property type="entry name" value="Dimeric_a/b-barrel"/>
</dbReference>
<dbReference type="GO" id="GO:0006355">
    <property type="term" value="P:regulation of DNA-templated transcription"/>
    <property type="evidence" value="ECO:0007669"/>
    <property type="project" value="UniProtKB-ARBA"/>
</dbReference>
<organism evidence="5 6">
    <name type="scientific">Roseiterribacter gracilis</name>
    <dbReference type="NCBI Taxonomy" id="2812848"/>
    <lineage>
        <taxon>Bacteria</taxon>
        <taxon>Pseudomonadati</taxon>
        <taxon>Pseudomonadota</taxon>
        <taxon>Alphaproteobacteria</taxon>
        <taxon>Rhodospirillales</taxon>
        <taxon>Roseiterribacteraceae</taxon>
        <taxon>Roseiterribacter</taxon>
    </lineage>
</organism>
<dbReference type="GO" id="GO:0043200">
    <property type="term" value="P:response to amino acid"/>
    <property type="evidence" value="ECO:0007669"/>
    <property type="project" value="TreeGrafter"/>
</dbReference>
<dbReference type="PRINTS" id="PR00033">
    <property type="entry name" value="HTHASNC"/>
</dbReference>
<dbReference type="InterPro" id="IPR036388">
    <property type="entry name" value="WH-like_DNA-bd_sf"/>
</dbReference>
<gene>
    <name evidence="5" type="ORF">TMPK1_19760</name>
</gene>
<name>A0A8S8XDC4_9PROT</name>
<keyword evidence="3" id="KW-0804">Transcription</keyword>
<evidence type="ECO:0000256" key="3">
    <source>
        <dbReference type="ARBA" id="ARBA00023163"/>
    </source>
</evidence>
<dbReference type="GO" id="GO:0005829">
    <property type="term" value="C:cytosol"/>
    <property type="evidence" value="ECO:0007669"/>
    <property type="project" value="TreeGrafter"/>
</dbReference>
<dbReference type="Gene3D" id="1.10.10.10">
    <property type="entry name" value="Winged helix-like DNA-binding domain superfamily/Winged helix DNA-binding domain"/>
    <property type="match status" value="1"/>
</dbReference>
<sequence length="164" mass="18169">MKAKGLDRIDIKILAALQEDGRMTVQALSELVGLTARPCLERVRRLEKSGLIRRYAALLDLAAFDLVAVIAEIGLEHLHKQAQSKFEKRLAAEPAVVECWEVSGTYDYIARIVCPSLGAYQELTNGWIEDPAMGVARVVSNVVLREVRSFNGLPVPSARQKRLS</sequence>
<keyword evidence="2" id="KW-0238">DNA-binding</keyword>
<keyword evidence="1" id="KW-0805">Transcription regulation</keyword>
<dbReference type="Pfam" id="PF01037">
    <property type="entry name" value="AsnC_trans_reg"/>
    <property type="match status" value="1"/>
</dbReference>
<reference evidence="5" key="1">
    <citation type="submission" date="2021-02" db="EMBL/GenBank/DDBJ databases">
        <title>Genome sequence of Rhodospirillales sp. strain TMPK1 isolated from soil.</title>
        <authorList>
            <person name="Nakai R."/>
            <person name="Kusada H."/>
            <person name="Tamaki H."/>
        </authorList>
    </citation>
    <scope>NUCLEOTIDE SEQUENCE</scope>
    <source>
        <strain evidence="5">TMPK1</strain>
    </source>
</reference>
<dbReference type="Proteomes" id="UP000681075">
    <property type="component" value="Unassembled WGS sequence"/>
</dbReference>
<dbReference type="PANTHER" id="PTHR30154:SF34">
    <property type="entry name" value="TRANSCRIPTIONAL REGULATOR AZLB"/>
    <property type="match status" value="1"/>
</dbReference>
<dbReference type="InterPro" id="IPR036390">
    <property type="entry name" value="WH_DNA-bd_sf"/>
</dbReference>
<evidence type="ECO:0000256" key="2">
    <source>
        <dbReference type="ARBA" id="ARBA00023125"/>
    </source>
</evidence>
<dbReference type="PROSITE" id="PS00519">
    <property type="entry name" value="HTH_ASNC_1"/>
    <property type="match status" value="1"/>
</dbReference>
<evidence type="ECO:0000256" key="1">
    <source>
        <dbReference type="ARBA" id="ARBA00023015"/>
    </source>
</evidence>
<comment type="caution">
    <text evidence="5">The sequence shown here is derived from an EMBL/GenBank/DDBJ whole genome shotgun (WGS) entry which is preliminary data.</text>
</comment>
<evidence type="ECO:0000259" key="4">
    <source>
        <dbReference type="PROSITE" id="PS50956"/>
    </source>
</evidence>
<dbReference type="GO" id="GO:0043565">
    <property type="term" value="F:sequence-specific DNA binding"/>
    <property type="evidence" value="ECO:0007669"/>
    <property type="project" value="InterPro"/>
</dbReference>
<dbReference type="Gene3D" id="3.30.70.920">
    <property type="match status" value="1"/>
</dbReference>
<accession>A0A8S8XDC4</accession>
<protein>
    <submittedName>
        <fullName evidence="5">AsnC family transcriptional regulator</fullName>
    </submittedName>
</protein>
<dbReference type="PROSITE" id="PS50956">
    <property type="entry name" value="HTH_ASNC_2"/>
    <property type="match status" value="1"/>
</dbReference>
<evidence type="ECO:0000313" key="5">
    <source>
        <dbReference type="EMBL" id="GIL39739.1"/>
    </source>
</evidence>
<dbReference type="AlphaFoldDB" id="A0A8S8XDC4"/>
<dbReference type="CDD" id="cd00090">
    <property type="entry name" value="HTH_ARSR"/>
    <property type="match status" value="1"/>
</dbReference>
<evidence type="ECO:0000313" key="6">
    <source>
        <dbReference type="Proteomes" id="UP000681075"/>
    </source>
</evidence>
<dbReference type="PANTHER" id="PTHR30154">
    <property type="entry name" value="LEUCINE-RESPONSIVE REGULATORY PROTEIN"/>
    <property type="match status" value="1"/>
</dbReference>
<dbReference type="InterPro" id="IPR011991">
    <property type="entry name" value="ArsR-like_HTH"/>
</dbReference>
<dbReference type="SUPFAM" id="SSF54909">
    <property type="entry name" value="Dimeric alpha+beta barrel"/>
    <property type="match status" value="1"/>
</dbReference>
<dbReference type="SUPFAM" id="SSF46785">
    <property type="entry name" value="Winged helix' DNA-binding domain"/>
    <property type="match status" value="1"/>
</dbReference>
<dbReference type="InterPro" id="IPR019888">
    <property type="entry name" value="Tscrpt_reg_AsnC-like"/>
</dbReference>
<feature type="domain" description="HTH asnC-type" evidence="4">
    <location>
        <begin position="6"/>
        <end position="76"/>
    </location>
</feature>